<dbReference type="Proteomes" id="UP000002215">
    <property type="component" value="Chromosome"/>
</dbReference>
<proteinExistence type="predicted"/>
<sequence length="511" mass="54887">MNPNELHSQQNEMLSNLESVKQSLLQLPNVIAVGIGIKESNDTFTDEIAFRVFVEEKKPLNELKPEEVVPSVIAGVKTDVLKPYVVKPRPDVCGTERRTLTKHRPLQAGIAISINATSYGTLGWFGRLTADDSVILLTNKHVIGNTANDKVAQPKLGDVSKCCCCECGDDNAIGKVLFGIKNNVVDCAIARVDEEWTAGLNLQITNDATSEVLEVASPPTAAAVVGDVVRKIGARSGFTTGVVVHIGDAAVAGTDPAGGTITIIPDQVLVIPHSTETYQVSDMHTGTQVCKFAFSNNGDSGSVILNADNKIIALLHGGDETTNSVDITFANNIANVLAALTTGTFPVTLSSTDAGRRDTIKTRTITRSAPVTTDNQLEALRDANKDSVLYQLYEKHHAEVLQLINHKRPVTVIWQRHQGPAYVAALTRAARETGYELPLIINDISREDLLLAMENTLHAHGSAALKQDLMYYREAILASLCHTQSLDAIAAVCKATGLIEAIPSPSIPKLI</sequence>
<dbReference type="KEGG" id="cpi:Cpin_2993"/>
<dbReference type="AlphaFoldDB" id="A0A979GU01"/>
<reference evidence="2" key="1">
    <citation type="submission" date="2009-08" db="EMBL/GenBank/DDBJ databases">
        <title>The complete genome of Chitinophaga pinensis DSM 2588.</title>
        <authorList>
            <consortium name="US DOE Joint Genome Institute (JGI-PGF)"/>
            <person name="Lucas S."/>
            <person name="Copeland A."/>
            <person name="Lapidus A."/>
            <person name="Glavina del Rio T."/>
            <person name="Dalin E."/>
            <person name="Tice H."/>
            <person name="Bruce D."/>
            <person name="Goodwin L."/>
            <person name="Pitluck S."/>
            <person name="Kyrpides N."/>
            <person name="Mavromatis K."/>
            <person name="Ivanova N."/>
            <person name="Mikhailova N."/>
            <person name="Sims D."/>
            <person name="Meinche L."/>
            <person name="Brettin T."/>
            <person name="Detter J.C."/>
            <person name="Han C."/>
            <person name="Larimer F."/>
            <person name="Land M."/>
            <person name="Hauser L."/>
            <person name="Markowitz V."/>
            <person name="Cheng J.-F."/>
            <person name="Hugenholtz P."/>
            <person name="Woyke T."/>
            <person name="Wu D."/>
            <person name="Spring S."/>
            <person name="Klenk H.-P."/>
            <person name="Eisen J.A."/>
        </authorList>
    </citation>
    <scope>NUCLEOTIDE SEQUENCE [LARGE SCALE GENOMIC DNA]</scope>
    <source>
        <strain evidence="2">ATCC 43595 / DSM 2588 / LMG 13176 / NBRC 15968 / NCIMB 11800 / UQM 2034</strain>
    </source>
</reference>
<dbReference type="RefSeq" id="WP_012790645.1">
    <property type="nucleotide sequence ID" value="NC_013132.1"/>
</dbReference>
<dbReference type="OrthoDB" id="8549450at2"/>
<evidence type="ECO:0008006" key="3">
    <source>
        <dbReference type="Google" id="ProtNLM"/>
    </source>
</evidence>
<dbReference type="SUPFAM" id="SSF50494">
    <property type="entry name" value="Trypsin-like serine proteases"/>
    <property type="match status" value="1"/>
</dbReference>
<accession>A0A979GU01</accession>
<organism evidence="1 2">
    <name type="scientific">Chitinophaga pinensis (strain ATCC 43595 / DSM 2588 / LMG 13176 / NBRC 15968 / NCIMB 11800 / UQM 2034)</name>
    <dbReference type="NCBI Taxonomy" id="485918"/>
    <lineage>
        <taxon>Bacteria</taxon>
        <taxon>Pseudomonadati</taxon>
        <taxon>Bacteroidota</taxon>
        <taxon>Chitinophagia</taxon>
        <taxon>Chitinophagales</taxon>
        <taxon>Chitinophagaceae</taxon>
        <taxon>Chitinophaga</taxon>
    </lineage>
</organism>
<evidence type="ECO:0000313" key="1">
    <source>
        <dbReference type="EMBL" id="ACU60469.1"/>
    </source>
</evidence>
<dbReference type="InterPro" id="IPR009003">
    <property type="entry name" value="Peptidase_S1_PA"/>
</dbReference>
<gene>
    <name evidence="1" type="ordered locus">Cpin_2993</name>
</gene>
<name>A0A979GU01_CHIPD</name>
<reference evidence="1 2" key="2">
    <citation type="journal article" date="2010" name="Stand. Genomic Sci.">
        <title>Complete genome sequence of Chitinophaga pinensis type strain (UQM 2034).</title>
        <authorList>
            <person name="Glavina Del Rio T."/>
            <person name="Abt B."/>
            <person name="Spring S."/>
            <person name="Lapidus A."/>
            <person name="Nolan M."/>
            <person name="Tice H."/>
            <person name="Copeland A."/>
            <person name="Cheng J.F."/>
            <person name="Chen F."/>
            <person name="Bruce D."/>
            <person name="Goodwin L."/>
            <person name="Pitluck S."/>
            <person name="Ivanova N."/>
            <person name="Mavromatis K."/>
            <person name="Mikhailova N."/>
            <person name="Pati A."/>
            <person name="Chen A."/>
            <person name="Palaniappan K."/>
            <person name="Land M."/>
            <person name="Hauser L."/>
            <person name="Chang Y.J."/>
            <person name="Jeffries C.D."/>
            <person name="Chain P."/>
            <person name="Saunders E."/>
            <person name="Detter J.C."/>
            <person name="Brettin T."/>
            <person name="Rohde M."/>
            <person name="Goker M."/>
            <person name="Bristow J."/>
            <person name="Eisen J.A."/>
            <person name="Markowitz V."/>
            <person name="Hugenholtz P."/>
            <person name="Kyrpides N.C."/>
            <person name="Klenk H.P."/>
            <person name="Lucas S."/>
        </authorList>
    </citation>
    <scope>NUCLEOTIDE SEQUENCE [LARGE SCALE GENOMIC DNA]</scope>
    <source>
        <strain evidence="2">ATCC 43595 / DSM 2588 / LMG 13176 / NBRC 15968 / NCIMB 11800 / UQM 2034</strain>
    </source>
</reference>
<protein>
    <recommendedName>
        <fullName evidence="3">Trypsin-like peptidase</fullName>
    </recommendedName>
</protein>
<evidence type="ECO:0000313" key="2">
    <source>
        <dbReference type="Proteomes" id="UP000002215"/>
    </source>
</evidence>
<dbReference type="EMBL" id="CP001699">
    <property type="protein sequence ID" value="ACU60469.1"/>
    <property type="molecule type" value="Genomic_DNA"/>
</dbReference>